<evidence type="ECO:0000259" key="4">
    <source>
        <dbReference type="Pfam" id="PF01120"/>
    </source>
</evidence>
<dbReference type="GO" id="GO:0005764">
    <property type="term" value="C:lysosome"/>
    <property type="evidence" value="ECO:0007669"/>
    <property type="project" value="TreeGrafter"/>
</dbReference>
<evidence type="ECO:0000313" key="6">
    <source>
        <dbReference type="Proteomes" id="UP000708208"/>
    </source>
</evidence>
<dbReference type="InterPro" id="IPR000933">
    <property type="entry name" value="Glyco_hydro_29"/>
</dbReference>
<reference evidence="5" key="1">
    <citation type="submission" date="2021-06" db="EMBL/GenBank/DDBJ databases">
        <authorList>
            <person name="Hodson N. C."/>
            <person name="Mongue J. A."/>
            <person name="Jaron S. K."/>
        </authorList>
    </citation>
    <scope>NUCLEOTIDE SEQUENCE</scope>
</reference>
<evidence type="ECO:0000256" key="1">
    <source>
        <dbReference type="ARBA" id="ARBA00022729"/>
    </source>
</evidence>
<accession>A0A8J2PL94</accession>
<dbReference type="SMART" id="SM00812">
    <property type="entry name" value="Alpha_L_fucos"/>
    <property type="match status" value="1"/>
</dbReference>
<dbReference type="InterPro" id="IPR018526">
    <property type="entry name" value="Glyco_hydro_29_CS"/>
</dbReference>
<dbReference type="Pfam" id="PF01120">
    <property type="entry name" value="Alpha_L_fucos"/>
    <property type="match status" value="1"/>
</dbReference>
<name>A0A8J2PL94_9HEXA</name>
<dbReference type="GO" id="GO:0006004">
    <property type="term" value="P:fucose metabolic process"/>
    <property type="evidence" value="ECO:0007669"/>
    <property type="project" value="TreeGrafter"/>
</dbReference>
<dbReference type="PANTHER" id="PTHR10030">
    <property type="entry name" value="ALPHA-L-FUCOSIDASE"/>
    <property type="match status" value="1"/>
</dbReference>
<dbReference type="PROSITE" id="PS00385">
    <property type="entry name" value="ALPHA_L_FUCOSIDASE"/>
    <property type="match status" value="1"/>
</dbReference>
<evidence type="ECO:0000313" key="5">
    <source>
        <dbReference type="EMBL" id="CAG7817979.1"/>
    </source>
</evidence>
<keyword evidence="2" id="KW-0378">Hydrolase</keyword>
<gene>
    <name evidence="5" type="ORF">AFUS01_LOCUS28514</name>
</gene>
<dbReference type="PANTHER" id="PTHR10030:SF37">
    <property type="entry name" value="ALPHA-L-FUCOSIDASE-RELATED"/>
    <property type="match status" value="1"/>
</dbReference>
<dbReference type="GO" id="GO:0004560">
    <property type="term" value="F:alpha-L-fucosidase activity"/>
    <property type="evidence" value="ECO:0007669"/>
    <property type="project" value="InterPro"/>
</dbReference>
<protein>
    <recommendedName>
        <fullName evidence="4">Glycoside hydrolase family 29 N-terminal domain-containing protein</fullName>
    </recommendedName>
</protein>
<feature type="domain" description="Glycoside hydrolase family 29 N-terminal" evidence="4">
    <location>
        <begin position="1"/>
        <end position="204"/>
    </location>
</feature>
<evidence type="ECO:0000256" key="3">
    <source>
        <dbReference type="ARBA" id="ARBA00023295"/>
    </source>
</evidence>
<proteinExistence type="predicted"/>
<sequence>DVGPGRDLVGELANAVREKTQVRFGLYHSLYEWFNPLWENDKKNKFKTDDFVKFKTLPELYEIVEKYKPEVIWSDGDWEAPDSYWQAAKFVAWLYNDSPVNATVVTNDRWGPVTKCKHGDFYTCQDNYNPGVLQKHKWENCMTVDRNSWGYRRNAQIEDYRTPQQLIDSLVETVSCGGNLLLNIGPTKEGTIDPLQEERLLQIG</sequence>
<evidence type="ECO:0000256" key="2">
    <source>
        <dbReference type="ARBA" id="ARBA00022801"/>
    </source>
</evidence>
<dbReference type="Proteomes" id="UP000708208">
    <property type="component" value="Unassembled WGS sequence"/>
</dbReference>
<keyword evidence="3" id="KW-0326">Glycosidase</keyword>
<dbReference type="OrthoDB" id="6039950at2759"/>
<comment type="caution">
    <text evidence="5">The sequence shown here is derived from an EMBL/GenBank/DDBJ whole genome shotgun (WGS) entry which is preliminary data.</text>
</comment>
<dbReference type="FunFam" id="3.20.20.80:FF:000293">
    <property type="entry name" value="Alpha-L-fucosidase"/>
    <property type="match status" value="1"/>
</dbReference>
<organism evidence="5 6">
    <name type="scientific">Allacma fusca</name>
    <dbReference type="NCBI Taxonomy" id="39272"/>
    <lineage>
        <taxon>Eukaryota</taxon>
        <taxon>Metazoa</taxon>
        <taxon>Ecdysozoa</taxon>
        <taxon>Arthropoda</taxon>
        <taxon>Hexapoda</taxon>
        <taxon>Collembola</taxon>
        <taxon>Symphypleona</taxon>
        <taxon>Sminthuridae</taxon>
        <taxon>Allacma</taxon>
    </lineage>
</organism>
<dbReference type="EMBL" id="CAJVCH010408488">
    <property type="protein sequence ID" value="CAG7817979.1"/>
    <property type="molecule type" value="Genomic_DNA"/>
</dbReference>
<keyword evidence="1" id="KW-0732">Signal</keyword>
<dbReference type="AlphaFoldDB" id="A0A8J2PL94"/>
<keyword evidence="6" id="KW-1185">Reference proteome</keyword>
<feature type="non-terminal residue" evidence="5">
    <location>
        <position position="1"/>
    </location>
</feature>
<dbReference type="GO" id="GO:0016139">
    <property type="term" value="P:glycoside catabolic process"/>
    <property type="evidence" value="ECO:0007669"/>
    <property type="project" value="TreeGrafter"/>
</dbReference>
<feature type="non-terminal residue" evidence="5">
    <location>
        <position position="204"/>
    </location>
</feature>
<dbReference type="InterPro" id="IPR057739">
    <property type="entry name" value="Glyco_hydro_29_N"/>
</dbReference>